<dbReference type="PANTHER" id="PTHR22911">
    <property type="entry name" value="ACYL-MALONYL CONDENSING ENZYME-RELATED"/>
    <property type="match status" value="1"/>
</dbReference>
<feature type="transmembrane region" description="Helical" evidence="5">
    <location>
        <begin position="110"/>
        <end position="129"/>
    </location>
</feature>
<comment type="subcellular location">
    <subcellularLocation>
        <location evidence="1">Membrane</location>
        <topology evidence="1">Multi-pass membrane protein</topology>
    </subcellularLocation>
</comment>
<evidence type="ECO:0000256" key="4">
    <source>
        <dbReference type="ARBA" id="ARBA00023136"/>
    </source>
</evidence>
<feature type="transmembrane region" description="Helical" evidence="5">
    <location>
        <begin position="59"/>
        <end position="76"/>
    </location>
</feature>
<feature type="domain" description="EamA" evidence="6">
    <location>
        <begin position="139"/>
        <end position="267"/>
    </location>
</feature>
<feature type="transmembrane region" description="Helical" evidence="5">
    <location>
        <begin position="226"/>
        <end position="245"/>
    </location>
</feature>
<proteinExistence type="predicted"/>
<feature type="transmembrane region" description="Helical" evidence="5">
    <location>
        <begin position="27"/>
        <end position="47"/>
    </location>
</feature>
<gene>
    <name evidence="7" type="ORF">FNU76_21010</name>
</gene>
<evidence type="ECO:0000259" key="6">
    <source>
        <dbReference type="Pfam" id="PF00892"/>
    </source>
</evidence>
<dbReference type="Pfam" id="PF00892">
    <property type="entry name" value="EamA"/>
    <property type="match status" value="2"/>
</dbReference>
<dbReference type="InterPro" id="IPR000620">
    <property type="entry name" value="EamA_dom"/>
</dbReference>
<keyword evidence="8" id="KW-1185">Reference proteome</keyword>
<dbReference type="Proteomes" id="UP000317550">
    <property type="component" value="Chromosome"/>
</dbReference>
<evidence type="ECO:0000256" key="3">
    <source>
        <dbReference type="ARBA" id="ARBA00022989"/>
    </source>
</evidence>
<feature type="transmembrane region" description="Helical" evidence="5">
    <location>
        <begin position="82"/>
        <end position="103"/>
    </location>
</feature>
<evidence type="ECO:0000256" key="2">
    <source>
        <dbReference type="ARBA" id="ARBA00022692"/>
    </source>
</evidence>
<feature type="transmembrane region" description="Helical" evidence="5">
    <location>
        <begin position="135"/>
        <end position="155"/>
    </location>
</feature>
<keyword evidence="2 5" id="KW-0812">Transmembrane</keyword>
<reference evidence="8" key="1">
    <citation type="submission" date="2019-07" db="EMBL/GenBank/DDBJ databases">
        <title>Chitinimonas sp. nov., isolated from Ny-Alesund, arctica soil.</title>
        <authorList>
            <person name="Xu Q."/>
            <person name="Peng F."/>
        </authorList>
    </citation>
    <scope>NUCLEOTIDE SEQUENCE [LARGE SCALE GENOMIC DNA]</scope>
    <source>
        <strain evidence="8">R3-44</strain>
    </source>
</reference>
<organism evidence="7 8">
    <name type="scientific">Chitinimonas arctica</name>
    <dbReference type="NCBI Taxonomy" id="2594795"/>
    <lineage>
        <taxon>Bacteria</taxon>
        <taxon>Pseudomonadati</taxon>
        <taxon>Pseudomonadota</taxon>
        <taxon>Betaproteobacteria</taxon>
        <taxon>Neisseriales</taxon>
        <taxon>Chitinibacteraceae</taxon>
        <taxon>Chitinimonas</taxon>
    </lineage>
</organism>
<feature type="transmembrane region" description="Helical" evidence="5">
    <location>
        <begin position="167"/>
        <end position="185"/>
    </location>
</feature>
<accession>A0A516SMP3</accession>
<evidence type="ECO:0000313" key="8">
    <source>
        <dbReference type="Proteomes" id="UP000317550"/>
    </source>
</evidence>
<feature type="transmembrane region" description="Helical" evidence="5">
    <location>
        <begin position="197"/>
        <end position="214"/>
    </location>
</feature>
<keyword evidence="3 5" id="KW-1133">Transmembrane helix</keyword>
<dbReference type="PANTHER" id="PTHR22911:SF6">
    <property type="entry name" value="SOLUTE CARRIER FAMILY 35 MEMBER G1"/>
    <property type="match status" value="1"/>
</dbReference>
<evidence type="ECO:0000313" key="7">
    <source>
        <dbReference type="EMBL" id="QDQ29411.1"/>
    </source>
</evidence>
<dbReference type="EMBL" id="CP041730">
    <property type="protein sequence ID" value="QDQ29411.1"/>
    <property type="molecule type" value="Genomic_DNA"/>
</dbReference>
<dbReference type="GO" id="GO:0016020">
    <property type="term" value="C:membrane"/>
    <property type="evidence" value="ECO:0007669"/>
    <property type="project" value="UniProtKB-SubCell"/>
</dbReference>
<dbReference type="InterPro" id="IPR037185">
    <property type="entry name" value="EmrE-like"/>
</dbReference>
<evidence type="ECO:0000256" key="5">
    <source>
        <dbReference type="SAM" id="Phobius"/>
    </source>
</evidence>
<dbReference type="SUPFAM" id="SSF103481">
    <property type="entry name" value="Multidrug resistance efflux transporter EmrE"/>
    <property type="match status" value="2"/>
</dbReference>
<dbReference type="KEGG" id="cari:FNU76_21010"/>
<dbReference type="AlphaFoldDB" id="A0A516SMP3"/>
<keyword evidence="4 5" id="KW-0472">Membrane</keyword>
<dbReference type="OrthoDB" id="9814238at2"/>
<protein>
    <submittedName>
        <fullName evidence="7">EamA family transporter</fullName>
    </submittedName>
</protein>
<sequence length="272" mass="29310">MLLASVLFACMGAIVKLGSAQFSTAELVFYRCFFGLLVVAGVIGVRGGSLRTPVLAKQCTRAIAGTAALMMSFYAISHLPLATAVTLNYTSPMFLALFTTIWLRERPSFNLLLAVVLGFFGVILLLHPTFAREQWLAGLIGLGSGFGAGIAYLNVRMLGEAGEPDWRTVFYFSLIATLAAGVWMLFERFSPVTADNIWILLGMGACATCAQLAMTRAYRTGRTLAVASLTYTTVLCSSLLGVLIWHDAYPPSNWLAVGLIIASGLITTRRSE</sequence>
<feature type="domain" description="EamA" evidence="6">
    <location>
        <begin position="1"/>
        <end position="126"/>
    </location>
</feature>
<name>A0A516SMP3_9NEIS</name>
<evidence type="ECO:0000256" key="1">
    <source>
        <dbReference type="ARBA" id="ARBA00004141"/>
    </source>
</evidence>